<evidence type="ECO:0000313" key="1">
    <source>
        <dbReference type="EMBL" id="KAH6623068.1"/>
    </source>
</evidence>
<sequence>MRFQPPSWLNWYKKPEYRDIKEYATNVSSGRRPVSPDGRNGGIPSRLRLDRILANKTCSPMSLYDFYMYLKHIEYSAENLEFYMWFKNYEAAYAQGMVIENKDYGSIPSATQSTSSVTRIQPGDSAEDDDNDSEAAQETLARISQLISTTALCTSKSACATFPPPGENNTTTNNPPNPNHRLINPTPTTSPPTDLTTITTLFLHPNAPKELNIPPHLRNQTLAALTTAFTSGRPPSPDTLRPVAEHCYTLLRNCSHRNFVRLGVGNGTFETVCVATVLGWVNLLAGFVLVLCRAVVPERGTHTRWEVFAAWPLWWLGMSLVLSGLRGSCFFLLLFSRRQQLPWERFDDGDDGDGGEKRGSGERGRSGGLRENKRVGARGFSLWRAVKRLMIFDRRIRVQERHLRRLQRKIVGQSLMGGAVFASLCVLLFIWLPVWRETA</sequence>
<gene>
    <name evidence="1" type="ORF">F5144DRAFT_657160</name>
</gene>
<proteinExistence type="predicted"/>
<dbReference type="Proteomes" id="UP000724584">
    <property type="component" value="Unassembled WGS sequence"/>
</dbReference>
<reference evidence="1 2" key="1">
    <citation type="journal article" date="2021" name="Nat. Commun.">
        <title>Genetic determinants of endophytism in the Arabidopsis root mycobiome.</title>
        <authorList>
            <person name="Mesny F."/>
            <person name="Miyauchi S."/>
            <person name="Thiergart T."/>
            <person name="Pickel B."/>
            <person name="Atanasova L."/>
            <person name="Karlsson M."/>
            <person name="Huettel B."/>
            <person name="Barry K.W."/>
            <person name="Haridas S."/>
            <person name="Chen C."/>
            <person name="Bauer D."/>
            <person name="Andreopoulos W."/>
            <person name="Pangilinan J."/>
            <person name="LaButti K."/>
            <person name="Riley R."/>
            <person name="Lipzen A."/>
            <person name="Clum A."/>
            <person name="Drula E."/>
            <person name="Henrissat B."/>
            <person name="Kohler A."/>
            <person name="Grigoriev I.V."/>
            <person name="Martin F.M."/>
            <person name="Hacquard S."/>
        </authorList>
    </citation>
    <scope>NUCLEOTIDE SEQUENCE [LARGE SCALE GENOMIC DNA]</scope>
    <source>
        <strain evidence="1 2">MPI-SDFR-AT-0079</strain>
    </source>
</reference>
<evidence type="ECO:0000313" key="2">
    <source>
        <dbReference type="Proteomes" id="UP000724584"/>
    </source>
</evidence>
<protein>
    <submittedName>
        <fullName evidence="1">Uncharacterized protein</fullName>
    </submittedName>
</protein>
<name>A0ACB7NZM8_9PEZI</name>
<keyword evidence="2" id="KW-1185">Reference proteome</keyword>
<organism evidence="1 2">
    <name type="scientific">Chaetomium tenue</name>
    <dbReference type="NCBI Taxonomy" id="1854479"/>
    <lineage>
        <taxon>Eukaryota</taxon>
        <taxon>Fungi</taxon>
        <taxon>Dikarya</taxon>
        <taxon>Ascomycota</taxon>
        <taxon>Pezizomycotina</taxon>
        <taxon>Sordariomycetes</taxon>
        <taxon>Sordariomycetidae</taxon>
        <taxon>Sordariales</taxon>
        <taxon>Chaetomiaceae</taxon>
        <taxon>Chaetomium</taxon>
    </lineage>
</organism>
<dbReference type="EMBL" id="JAGIZQ010000006">
    <property type="protein sequence ID" value="KAH6623068.1"/>
    <property type="molecule type" value="Genomic_DNA"/>
</dbReference>
<comment type="caution">
    <text evidence="1">The sequence shown here is derived from an EMBL/GenBank/DDBJ whole genome shotgun (WGS) entry which is preliminary data.</text>
</comment>
<accession>A0ACB7NZM8</accession>